<dbReference type="AlphaFoldDB" id="A0AA49IZ43"/>
<reference evidence="2" key="1">
    <citation type="journal article" date="2023" name="Nat. Microbiol.">
        <title>Enrichment and characterization of a nitric oxide-reducing microbial community in a continuous bioreactor.</title>
        <authorList>
            <person name="Garrido-Amador P."/>
            <person name="Stortenbeker N."/>
            <person name="Wessels H.J.C.T."/>
            <person name="Speth D.R."/>
            <person name="Garcia-Heredia I."/>
            <person name="Kartal B."/>
        </authorList>
    </citation>
    <scope>NUCLEOTIDE SEQUENCE</scope>
    <source>
        <strain evidence="2">MAG1</strain>
    </source>
</reference>
<dbReference type="PROSITE" id="PS51112">
    <property type="entry name" value="AMMECR1"/>
    <property type="match status" value="1"/>
</dbReference>
<dbReference type="EMBL" id="CP107246">
    <property type="protein sequence ID" value="WIM06179.1"/>
    <property type="molecule type" value="Genomic_DNA"/>
</dbReference>
<dbReference type="InterPro" id="IPR027623">
    <property type="entry name" value="AmmeMemoSam_A"/>
</dbReference>
<dbReference type="PANTHER" id="PTHR13016">
    <property type="entry name" value="AMMECR1 HOMOLOG"/>
    <property type="match status" value="1"/>
</dbReference>
<dbReference type="KEGG" id="npv:OHM77_02475"/>
<dbReference type="Gene3D" id="3.30.1490.150">
    <property type="entry name" value="Hypothetical protein ph0010, domain 2"/>
    <property type="match status" value="1"/>
</dbReference>
<dbReference type="InterPro" id="IPR036071">
    <property type="entry name" value="AMMECR1_dom_sf"/>
</dbReference>
<protein>
    <submittedName>
        <fullName evidence="2">AmmeMemoRadiSam system protein A</fullName>
    </submittedName>
</protein>
<feature type="domain" description="AMMECR1" evidence="1">
    <location>
        <begin position="3"/>
        <end position="183"/>
    </location>
</feature>
<dbReference type="Gene3D" id="3.30.700.20">
    <property type="entry name" value="Hypothetical protein ph0010, domain 1"/>
    <property type="match status" value="1"/>
</dbReference>
<dbReference type="PANTHER" id="PTHR13016:SF0">
    <property type="entry name" value="AMME SYNDROME CANDIDATE GENE 1 PROTEIN"/>
    <property type="match status" value="1"/>
</dbReference>
<name>A0AA49IZ43_9PROT</name>
<dbReference type="SUPFAM" id="SSF143447">
    <property type="entry name" value="AMMECR1-like"/>
    <property type="match status" value="1"/>
</dbReference>
<dbReference type="NCBIfam" id="TIGR04335">
    <property type="entry name" value="AmmeMemoSam_A"/>
    <property type="match status" value="1"/>
</dbReference>
<dbReference type="Proteomes" id="UP001234916">
    <property type="component" value="Chromosome"/>
</dbReference>
<evidence type="ECO:0000313" key="2">
    <source>
        <dbReference type="EMBL" id="WIM06179.1"/>
    </source>
</evidence>
<dbReference type="InterPro" id="IPR023473">
    <property type="entry name" value="AMMECR1"/>
</dbReference>
<dbReference type="NCBIfam" id="TIGR00296">
    <property type="entry name" value="TIGR00296 family protein"/>
    <property type="match status" value="1"/>
</dbReference>
<gene>
    <name evidence="2" type="primary">amrA</name>
    <name evidence="2" type="ORF">OHM77_02475</name>
</gene>
<organism evidence="2">
    <name type="scientific">Candidatus Nitricoxidivorans perseverans</name>
    <dbReference type="NCBI Taxonomy" id="2975601"/>
    <lineage>
        <taxon>Bacteria</taxon>
        <taxon>Pseudomonadati</taxon>
        <taxon>Pseudomonadota</taxon>
        <taxon>Betaproteobacteria</taxon>
        <taxon>Nitrosomonadales</taxon>
        <taxon>Sterolibacteriaceae</taxon>
        <taxon>Candidatus Nitricoxidivorans</taxon>
    </lineage>
</organism>
<proteinExistence type="predicted"/>
<evidence type="ECO:0000259" key="1">
    <source>
        <dbReference type="PROSITE" id="PS51112"/>
    </source>
</evidence>
<dbReference type="Pfam" id="PF01871">
    <property type="entry name" value="AMMECR1"/>
    <property type="match status" value="1"/>
</dbReference>
<dbReference type="InterPro" id="IPR002733">
    <property type="entry name" value="AMMECR1_domain"/>
</dbReference>
<dbReference type="InterPro" id="IPR027485">
    <property type="entry name" value="AMMECR1_N"/>
</dbReference>
<accession>A0AA49IZ43</accession>
<sequence>MDALGEALLVRARNAIETELRLPPRPEPDHPSLARRGATFVTLTQGGQLRGCIGSLEAWRPLVDDVRANACAAAFRDPRFPPLAAAELPRTRVGVSLLAPAEPIEFADEEDAARRLRPGIDGVILEWRGLRGTFLPQVWESLPQPHLFLAHLKQKAGLPDDFWAPDVKLFRYEVQKWKEPEKN</sequence>